<keyword evidence="2" id="KW-1185">Reference proteome</keyword>
<sequence>MLPELRRLRRASGTIISDVLVDIFGDCWLVGCSWSYAGEILPLSNCAKSFDDNLLPIDFNALTTKCDIISREIQDWRSICSDVTEHANGLMSAEINSLTFPRCRMKQVDIINFLDVVTSHQKVLEEIFDRNSDLRLTLMQHDYDALLKKILEEELHLLDMMRNLSEAHFSLLQYDNKLKLHEMSLNV</sequence>
<evidence type="ECO:0000313" key="2">
    <source>
        <dbReference type="Proteomes" id="UP001054945"/>
    </source>
</evidence>
<reference evidence="1 2" key="1">
    <citation type="submission" date="2021-06" db="EMBL/GenBank/DDBJ databases">
        <title>Caerostris extrusa draft genome.</title>
        <authorList>
            <person name="Kono N."/>
            <person name="Arakawa K."/>
        </authorList>
    </citation>
    <scope>NUCLEOTIDE SEQUENCE [LARGE SCALE GENOMIC DNA]</scope>
</reference>
<proteinExistence type="predicted"/>
<accession>A0AAV4MDS2</accession>
<dbReference type="Proteomes" id="UP001054945">
    <property type="component" value="Unassembled WGS sequence"/>
</dbReference>
<organism evidence="1 2">
    <name type="scientific">Caerostris extrusa</name>
    <name type="common">Bark spider</name>
    <name type="synonym">Caerostris bankana</name>
    <dbReference type="NCBI Taxonomy" id="172846"/>
    <lineage>
        <taxon>Eukaryota</taxon>
        <taxon>Metazoa</taxon>
        <taxon>Ecdysozoa</taxon>
        <taxon>Arthropoda</taxon>
        <taxon>Chelicerata</taxon>
        <taxon>Arachnida</taxon>
        <taxon>Araneae</taxon>
        <taxon>Araneomorphae</taxon>
        <taxon>Entelegynae</taxon>
        <taxon>Araneoidea</taxon>
        <taxon>Araneidae</taxon>
        <taxon>Caerostris</taxon>
    </lineage>
</organism>
<name>A0AAV4MDS2_CAEEX</name>
<dbReference type="EMBL" id="BPLR01002122">
    <property type="protein sequence ID" value="GIX70221.1"/>
    <property type="molecule type" value="Genomic_DNA"/>
</dbReference>
<gene>
    <name evidence="1" type="ORF">CEXT_355051</name>
</gene>
<comment type="caution">
    <text evidence="1">The sequence shown here is derived from an EMBL/GenBank/DDBJ whole genome shotgun (WGS) entry which is preliminary data.</text>
</comment>
<protein>
    <submittedName>
        <fullName evidence="1">Uncharacterized protein</fullName>
    </submittedName>
</protein>
<evidence type="ECO:0000313" key="1">
    <source>
        <dbReference type="EMBL" id="GIX70221.1"/>
    </source>
</evidence>
<dbReference type="AlphaFoldDB" id="A0AAV4MDS2"/>